<evidence type="ECO:0000313" key="1">
    <source>
        <dbReference type="EMBL" id="CAE7748402.1"/>
    </source>
</evidence>
<dbReference type="AlphaFoldDB" id="A0A812XS61"/>
<protein>
    <recommendedName>
        <fullName evidence="3">Ketoreductase (KR) domain-containing protein</fullName>
    </recommendedName>
</protein>
<keyword evidence="2" id="KW-1185">Reference proteome</keyword>
<comment type="caution">
    <text evidence="1">The sequence shown here is derived from an EMBL/GenBank/DDBJ whole genome shotgun (WGS) entry which is preliminary data.</text>
</comment>
<dbReference type="OrthoDB" id="422937at2759"/>
<organism evidence="1 2">
    <name type="scientific">Symbiodinium pilosum</name>
    <name type="common">Dinoflagellate</name>
    <dbReference type="NCBI Taxonomy" id="2952"/>
    <lineage>
        <taxon>Eukaryota</taxon>
        <taxon>Sar</taxon>
        <taxon>Alveolata</taxon>
        <taxon>Dinophyceae</taxon>
        <taxon>Suessiales</taxon>
        <taxon>Symbiodiniaceae</taxon>
        <taxon>Symbiodinium</taxon>
    </lineage>
</organism>
<gene>
    <name evidence="1" type="ORF">SPIL2461_LOCUS21635</name>
</gene>
<dbReference type="Proteomes" id="UP000649617">
    <property type="component" value="Unassembled WGS sequence"/>
</dbReference>
<accession>A0A812XS61</accession>
<sequence length="253" mass="27285">MMVTGGLGGLGLIASFHCAAEFDNPIITTSRSGRLGSGGASAMNMFEALKEMVPVYNVRLNVANAQDTADVFAWVSRPGMPPEDSKILIDDVVYQVRYKIHSLPDEALRRIQEFLLEVKEKLLQIMKDMRQQETKIDQSTMADLSEKEAAVSHAISMIRAKVGAVPRSGQCRLLGGLPSHGYGVPDGDALATVPSDGSPIPSQAGLPVSWGLQVWMGSFHKNASGDVLYSAGTLLPHESCLQSQLFHVILVPQ</sequence>
<reference evidence="1" key="1">
    <citation type="submission" date="2021-02" db="EMBL/GenBank/DDBJ databases">
        <authorList>
            <person name="Dougan E. K."/>
            <person name="Rhodes N."/>
            <person name="Thang M."/>
            <person name="Chan C."/>
        </authorList>
    </citation>
    <scope>NUCLEOTIDE SEQUENCE</scope>
</reference>
<dbReference type="EMBL" id="CAJNIZ010046435">
    <property type="protein sequence ID" value="CAE7748402.1"/>
    <property type="molecule type" value="Genomic_DNA"/>
</dbReference>
<name>A0A812XS61_SYMPI</name>
<proteinExistence type="predicted"/>
<evidence type="ECO:0000313" key="2">
    <source>
        <dbReference type="Proteomes" id="UP000649617"/>
    </source>
</evidence>
<evidence type="ECO:0008006" key="3">
    <source>
        <dbReference type="Google" id="ProtNLM"/>
    </source>
</evidence>